<comment type="similarity">
    <text evidence="13">Belongs to the ABC transporter superfamily. ABCB family. Heavy Metal importer (TC 3.A.1.210) subfamily.</text>
</comment>
<feature type="transmembrane region" description="Helical" evidence="18">
    <location>
        <begin position="178"/>
        <end position="197"/>
    </location>
</feature>
<feature type="transmembrane region" description="Helical" evidence="18">
    <location>
        <begin position="374"/>
        <end position="396"/>
    </location>
</feature>
<dbReference type="InterPro" id="IPR017871">
    <property type="entry name" value="ABC_transporter-like_CS"/>
</dbReference>
<comment type="subcellular location">
    <subcellularLocation>
        <location evidence="1">Mitochondrion inner membrane</location>
        <topology evidence="1">Multi-pass membrane protein</topology>
    </subcellularLocation>
</comment>
<dbReference type="Gene3D" id="1.20.1560.10">
    <property type="entry name" value="ABC transporter type 1, transmembrane domain"/>
    <property type="match status" value="1"/>
</dbReference>
<dbReference type="AlphaFoldDB" id="A0A7D9H0L5"/>
<keyword evidence="6" id="KW-0999">Mitochondrion inner membrane</keyword>
<dbReference type="FunFam" id="1.20.1560.10:FF:000004">
    <property type="entry name" value="ATP-binding cassette sub-family B member 7"/>
    <property type="match status" value="1"/>
</dbReference>
<dbReference type="SMART" id="SM00382">
    <property type="entry name" value="AAA"/>
    <property type="match status" value="1"/>
</dbReference>
<evidence type="ECO:0000256" key="13">
    <source>
        <dbReference type="ARBA" id="ARBA00024363"/>
    </source>
</evidence>
<evidence type="ECO:0000256" key="6">
    <source>
        <dbReference type="ARBA" id="ARBA00022792"/>
    </source>
</evidence>
<feature type="transmembrane region" description="Helical" evidence="18">
    <location>
        <begin position="282"/>
        <end position="300"/>
    </location>
</feature>
<dbReference type="Pfam" id="PF00005">
    <property type="entry name" value="ABC_tran"/>
    <property type="match status" value="1"/>
</dbReference>
<evidence type="ECO:0000256" key="15">
    <source>
        <dbReference type="ARBA" id="ARBA00040792"/>
    </source>
</evidence>
<dbReference type="InterPro" id="IPR039421">
    <property type="entry name" value="Type_1_exporter"/>
</dbReference>
<evidence type="ECO:0000313" key="22">
    <source>
        <dbReference type="Proteomes" id="UP000478008"/>
    </source>
</evidence>
<evidence type="ECO:0000256" key="18">
    <source>
        <dbReference type="SAM" id="Phobius"/>
    </source>
</evidence>
<dbReference type="InterPro" id="IPR036640">
    <property type="entry name" value="ABC1_TM_sf"/>
</dbReference>
<feature type="domain" description="ABC transporter" evidence="19">
    <location>
        <begin position="464"/>
        <end position="700"/>
    </location>
</feature>
<gene>
    <name evidence="21" type="primary">ATM1</name>
    <name evidence="21" type="ORF">DEBR0S4_02762G</name>
</gene>
<evidence type="ECO:0000256" key="3">
    <source>
        <dbReference type="ARBA" id="ARBA00022448"/>
    </source>
</evidence>
<keyword evidence="10 18" id="KW-1133">Transmembrane helix</keyword>
<dbReference type="FunFam" id="3.40.50.300:FF:000287">
    <property type="entry name" value="Multidrug ABC transporter ATP-binding protein"/>
    <property type="match status" value="1"/>
</dbReference>
<evidence type="ECO:0000256" key="5">
    <source>
        <dbReference type="ARBA" id="ARBA00022741"/>
    </source>
</evidence>
<keyword evidence="22" id="KW-1185">Reference proteome</keyword>
<keyword evidence="9" id="KW-1278">Translocase</keyword>
<protein>
    <recommendedName>
        <fullName evidence="14">Iron-sulfur clusters transporter ATM1, mitochondrial</fullName>
    </recommendedName>
    <alternativeName>
        <fullName evidence="15">Iron-sulfur clusters transporter atm1, mitochondrial</fullName>
    </alternativeName>
</protein>
<evidence type="ECO:0000256" key="1">
    <source>
        <dbReference type="ARBA" id="ARBA00004448"/>
    </source>
</evidence>
<keyword evidence="12 18" id="KW-0472">Membrane</keyword>
<dbReference type="PROSITE" id="PS50893">
    <property type="entry name" value="ABC_TRANSPORTER_2"/>
    <property type="match status" value="1"/>
</dbReference>
<evidence type="ECO:0000256" key="14">
    <source>
        <dbReference type="ARBA" id="ARBA00039906"/>
    </source>
</evidence>
<evidence type="ECO:0000256" key="8">
    <source>
        <dbReference type="ARBA" id="ARBA00022946"/>
    </source>
</evidence>
<dbReference type="PROSITE" id="PS00211">
    <property type="entry name" value="ABC_TRANSPORTER_1"/>
    <property type="match status" value="1"/>
</dbReference>
<evidence type="ECO:0000256" key="9">
    <source>
        <dbReference type="ARBA" id="ARBA00022967"/>
    </source>
</evidence>
<sequence>MSNVFRVISLYPRIGRLTVQTVKSKIQQRALNTLIGGTSKARPSMIDNVGKFQGVSRNVRSNHLAWSFRFASSKIPKSTSKAYQKIHSKHADLVSGSKPTQKGFDDDSEPKESEVHILKELFSYIWPKNQAGIKSRVLIALGLLVTGKLLNIEVPFFFKKIVDGMNIDFSTTGGVITTSVFACIFAYGGARFGAMLFDQLRNAIFAKVAQGAIMKVAHNTFRHLLDLDLNFHLTRQTGGLTRAIDRGTKGISYVLSAMVFRILPITFEITVVSGVLTYNYGASFAAVTLMTVLTYAFFTIKTTAWRTGFRKQANKADQKAASVALDSLINYESVKFFNNEEFQIKRYDSSLSKYRDASIKVATSLAYLNSGQNLIFTTALTMMMFMGCQGVASGVLTVGDLVLINQLVFQLSVPLNFLGSVYRDMKQSLIDMEALFRLQKYQVKVKSKPNAPPLALKKVGGGEITFDHVTFGYHPDRPILKDCSFTIPAGKKVAIVGPSGSGKSTILRLVFRFYDVNSGRILIDGQDIRDVDVDSLRRAIGVVPQETPLFNETMMENLRYGNLNASDDQVNEVLYRVKLDELVKDLPNGVNTIVGERGLMISGGEKQRLAMGRLLLKDAPITFFDEATSALDTHTEQELLGTIHELFREGGKTNVSIAHRLRTIADADKIIVLKDGNVLEEGTHYELLQNEHSLYKELWDIQENLDIDAQLKEMDEETTDKDEEEEKKKEQELKQSKKNNK</sequence>
<evidence type="ECO:0000256" key="17">
    <source>
        <dbReference type="SAM" id="MobiDB-lite"/>
    </source>
</evidence>
<dbReference type="GO" id="GO:0006879">
    <property type="term" value="P:intracellular iron ion homeostasis"/>
    <property type="evidence" value="ECO:0007669"/>
    <property type="project" value="TreeGrafter"/>
</dbReference>
<feature type="transmembrane region" description="Helical" evidence="18">
    <location>
        <begin position="137"/>
        <end position="158"/>
    </location>
</feature>
<comment type="subunit">
    <text evidence="2">Homodimer.</text>
</comment>
<proteinExistence type="inferred from homology"/>
<dbReference type="EMBL" id="CABFWN010000004">
    <property type="protein sequence ID" value="VUG18803.1"/>
    <property type="molecule type" value="Genomic_DNA"/>
</dbReference>
<feature type="compositionally biased region" description="Acidic residues" evidence="17">
    <location>
        <begin position="714"/>
        <end position="725"/>
    </location>
</feature>
<comment type="function">
    <text evidence="16">Performs an essential function in the generation of cytoplasmic iron-sulfur proteins by mediating the ATP-dependent export of Fe/S cluster precursors synthesized by NFS1 and other mitochondrial proteins. Hydrolyzes ATP. Binds glutathione and may function by transporting a glutathione-conjugated iron-sulfur compound.</text>
</comment>
<dbReference type="GO" id="GO:0005524">
    <property type="term" value="F:ATP binding"/>
    <property type="evidence" value="ECO:0007669"/>
    <property type="project" value="UniProtKB-KW"/>
</dbReference>
<reference evidence="21 22" key="1">
    <citation type="submission" date="2019-07" db="EMBL/GenBank/DDBJ databases">
        <authorList>
            <person name="Friedrich A."/>
            <person name="Schacherer J."/>
        </authorList>
    </citation>
    <scope>NUCLEOTIDE SEQUENCE [LARGE SCALE GENOMIC DNA]</scope>
</reference>
<dbReference type="SUPFAM" id="SSF90123">
    <property type="entry name" value="ABC transporter transmembrane region"/>
    <property type="match status" value="1"/>
</dbReference>
<dbReference type="SUPFAM" id="SSF52540">
    <property type="entry name" value="P-loop containing nucleoside triphosphate hydrolases"/>
    <property type="match status" value="1"/>
</dbReference>
<dbReference type="GO" id="GO:0140466">
    <property type="term" value="P:iron-sulfur cluster export from the mitochondrion"/>
    <property type="evidence" value="ECO:0007669"/>
    <property type="project" value="UniProtKB-ARBA"/>
</dbReference>
<keyword evidence="8" id="KW-0809">Transit peptide</keyword>
<keyword evidence="5" id="KW-0547">Nucleotide-binding</keyword>
<dbReference type="GO" id="GO:0140359">
    <property type="term" value="F:ABC-type transporter activity"/>
    <property type="evidence" value="ECO:0007669"/>
    <property type="project" value="InterPro"/>
</dbReference>
<evidence type="ECO:0000259" key="19">
    <source>
        <dbReference type="PROSITE" id="PS50893"/>
    </source>
</evidence>
<dbReference type="GO" id="GO:0016887">
    <property type="term" value="F:ATP hydrolysis activity"/>
    <property type="evidence" value="ECO:0007669"/>
    <property type="project" value="InterPro"/>
</dbReference>
<keyword evidence="7" id="KW-0067">ATP-binding</keyword>
<evidence type="ECO:0000256" key="4">
    <source>
        <dbReference type="ARBA" id="ARBA00022692"/>
    </source>
</evidence>
<dbReference type="PANTHER" id="PTHR24221:SF402">
    <property type="entry name" value="IRON-SULFUR CLUSTERS TRANSPORTER ABCB7, MITOCHONDRIAL"/>
    <property type="match status" value="1"/>
</dbReference>
<dbReference type="PROSITE" id="PS50929">
    <property type="entry name" value="ABC_TM1F"/>
    <property type="match status" value="1"/>
</dbReference>
<dbReference type="GO" id="GO:0005743">
    <property type="term" value="C:mitochondrial inner membrane"/>
    <property type="evidence" value="ECO:0007669"/>
    <property type="project" value="UniProtKB-SubCell"/>
</dbReference>
<dbReference type="InterPro" id="IPR003593">
    <property type="entry name" value="AAA+_ATPase"/>
</dbReference>
<accession>A0A7D9H0L5</accession>
<keyword evidence="3" id="KW-0813">Transport</keyword>
<evidence type="ECO:0000256" key="2">
    <source>
        <dbReference type="ARBA" id="ARBA00011738"/>
    </source>
</evidence>
<name>A0A7D9H0L5_DEKBR</name>
<keyword evidence="4 18" id="KW-0812">Transmembrane</keyword>
<organism evidence="21 22">
    <name type="scientific">Dekkera bruxellensis</name>
    <name type="common">Brettanomyces custersii</name>
    <dbReference type="NCBI Taxonomy" id="5007"/>
    <lineage>
        <taxon>Eukaryota</taxon>
        <taxon>Fungi</taxon>
        <taxon>Dikarya</taxon>
        <taxon>Ascomycota</taxon>
        <taxon>Saccharomycotina</taxon>
        <taxon>Pichiomycetes</taxon>
        <taxon>Pichiales</taxon>
        <taxon>Pichiaceae</taxon>
        <taxon>Brettanomyces</taxon>
    </lineage>
</organism>
<dbReference type="Pfam" id="PF00664">
    <property type="entry name" value="ABC_membrane"/>
    <property type="match status" value="1"/>
</dbReference>
<dbReference type="PANTHER" id="PTHR24221">
    <property type="entry name" value="ATP-BINDING CASSETTE SUB-FAMILY B"/>
    <property type="match status" value="1"/>
</dbReference>
<dbReference type="InterPro" id="IPR003439">
    <property type="entry name" value="ABC_transporter-like_ATP-bd"/>
</dbReference>
<dbReference type="InterPro" id="IPR027417">
    <property type="entry name" value="P-loop_NTPase"/>
</dbReference>
<feature type="region of interest" description="Disordered" evidence="17">
    <location>
        <begin position="712"/>
        <end position="741"/>
    </location>
</feature>
<evidence type="ECO:0000256" key="7">
    <source>
        <dbReference type="ARBA" id="ARBA00022840"/>
    </source>
</evidence>
<evidence type="ECO:0000256" key="10">
    <source>
        <dbReference type="ARBA" id="ARBA00022989"/>
    </source>
</evidence>
<keyword evidence="11" id="KW-0496">Mitochondrion</keyword>
<evidence type="ECO:0000256" key="12">
    <source>
        <dbReference type="ARBA" id="ARBA00023136"/>
    </source>
</evidence>
<feature type="compositionally biased region" description="Basic and acidic residues" evidence="17">
    <location>
        <begin position="726"/>
        <end position="735"/>
    </location>
</feature>
<evidence type="ECO:0000313" key="21">
    <source>
        <dbReference type="EMBL" id="VUG18803.1"/>
    </source>
</evidence>
<evidence type="ECO:0000256" key="16">
    <source>
        <dbReference type="ARBA" id="ARBA00045666"/>
    </source>
</evidence>
<evidence type="ECO:0000256" key="11">
    <source>
        <dbReference type="ARBA" id="ARBA00023128"/>
    </source>
</evidence>
<dbReference type="InterPro" id="IPR011527">
    <property type="entry name" value="ABC1_TM_dom"/>
</dbReference>
<dbReference type="Proteomes" id="UP000478008">
    <property type="component" value="Unassembled WGS sequence"/>
</dbReference>
<dbReference type="CDD" id="cd18582">
    <property type="entry name" value="ABC_6TM_ATM1_ABCB7"/>
    <property type="match status" value="1"/>
</dbReference>
<dbReference type="Gene3D" id="3.40.50.300">
    <property type="entry name" value="P-loop containing nucleotide triphosphate hydrolases"/>
    <property type="match status" value="1"/>
</dbReference>
<feature type="transmembrane region" description="Helical" evidence="18">
    <location>
        <begin position="251"/>
        <end position="276"/>
    </location>
</feature>
<evidence type="ECO:0000259" key="20">
    <source>
        <dbReference type="PROSITE" id="PS50929"/>
    </source>
</evidence>
<feature type="domain" description="ABC transmembrane type-1" evidence="20">
    <location>
        <begin position="138"/>
        <end position="427"/>
    </location>
</feature>